<keyword evidence="3" id="KW-1185">Reference proteome</keyword>
<evidence type="ECO:0000313" key="3">
    <source>
        <dbReference type="Proteomes" id="UP000008068"/>
    </source>
</evidence>
<dbReference type="OrthoDB" id="5839207at2759"/>
<protein>
    <submittedName>
        <fullName evidence="2">Uncharacterized protein</fullName>
    </submittedName>
</protein>
<gene>
    <name evidence="2" type="ORF">CAEBREN_16787</name>
</gene>
<dbReference type="eggNOG" id="ENOG502SS1X">
    <property type="taxonomic scope" value="Eukaryota"/>
</dbReference>
<evidence type="ECO:0000313" key="2">
    <source>
        <dbReference type="EMBL" id="EGT36005.1"/>
    </source>
</evidence>
<reference evidence="3" key="1">
    <citation type="submission" date="2011-07" db="EMBL/GenBank/DDBJ databases">
        <authorList>
            <consortium name="Caenorhabditis brenneri Sequencing and Analysis Consortium"/>
            <person name="Wilson R.K."/>
        </authorList>
    </citation>
    <scope>NUCLEOTIDE SEQUENCE [LARGE SCALE GENOMIC DNA]</scope>
    <source>
        <strain evidence="3">PB2801</strain>
    </source>
</reference>
<feature type="transmembrane region" description="Helical" evidence="1">
    <location>
        <begin position="28"/>
        <end position="52"/>
    </location>
</feature>
<accession>G0NR14</accession>
<name>G0NR14_CAEBE</name>
<dbReference type="AlphaFoldDB" id="G0NR14"/>
<dbReference type="EMBL" id="GL379929">
    <property type="protein sequence ID" value="EGT36005.1"/>
    <property type="molecule type" value="Genomic_DNA"/>
</dbReference>
<dbReference type="InParanoid" id="G0NR14"/>
<evidence type="ECO:0000256" key="1">
    <source>
        <dbReference type="SAM" id="Phobius"/>
    </source>
</evidence>
<dbReference type="Proteomes" id="UP000008068">
    <property type="component" value="Unassembled WGS sequence"/>
</dbReference>
<sequence>MALPRILEPEEENIQSPFEVKVRHFLSLIFRFILAVFMASHLFDFMFSSIWMHGYVWTLNLPIDLDMTDKPAGALVRHQLDNMGQFERNIQAVLIVLAVCMLLVAQGYTQKPGRNTWHLFRISAVVGLISGFVRPVQLQQRFFSSLHEGFYCYFLFFVISFILTVRFDEKLPKVIVTSEGKTDESKTENEKKTN</sequence>
<dbReference type="FunCoup" id="G0NR14">
    <property type="interactions" value="176"/>
</dbReference>
<proteinExistence type="predicted"/>
<feature type="transmembrane region" description="Helical" evidence="1">
    <location>
        <begin position="90"/>
        <end position="107"/>
    </location>
</feature>
<keyword evidence="1" id="KW-1133">Transmembrane helix</keyword>
<organism evidence="3">
    <name type="scientific">Caenorhabditis brenneri</name>
    <name type="common">Nematode worm</name>
    <dbReference type="NCBI Taxonomy" id="135651"/>
    <lineage>
        <taxon>Eukaryota</taxon>
        <taxon>Metazoa</taxon>
        <taxon>Ecdysozoa</taxon>
        <taxon>Nematoda</taxon>
        <taxon>Chromadorea</taxon>
        <taxon>Rhabditida</taxon>
        <taxon>Rhabditina</taxon>
        <taxon>Rhabditomorpha</taxon>
        <taxon>Rhabditoidea</taxon>
        <taxon>Rhabditidae</taxon>
        <taxon>Peloderinae</taxon>
        <taxon>Caenorhabditis</taxon>
    </lineage>
</organism>
<dbReference type="HOGENOM" id="CLU_1429252_0_0_1"/>
<keyword evidence="1" id="KW-0812">Transmembrane</keyword>
<dbReference type="OMA" id="LHEGFYC"/>
<feature type="transmembrane region" description="Helical" evidence="1">
    <location>
        <begin position="119"/>
        <end position="136"/>
    </location>
</feature>
<feature type="transmembrane region" description="Helical" evidence="1">
    <location>
        <begin position="148"/>
        <end position="165"/>
    </location>
</feature>
<keyword evidence="1" id="KW-0472">Membrane</keyword>